<proteinExistence type="predicted"/>
<reference evidence="2" key="1">
    <citation type="submission" date="2022-11" db="UniProtKB">
        <authorList>
            <consortium name="WormBaseParasite"/>
        </authorList>
    </citation>
    <scope>IDENTIFICATION</scope>
</reference>
<evidence type="ECO:0000313" key="1">
    <source>
        <dbReference type="Proteomes" id="UP000887579"/>
    </source>
</evidence>
<accession>A0AC34F7G3</accession>
<evidence type="ECO:0000313" key="2">
    <source>
        <dbReference type="WBParaSite" id="ES5_v2.g13097.t1"/>
    </source>
</evidence>
<organism evidence="1 2">
    <name type="scientific">Panagrolaimus sp. ES5</name>
    <dbReference type="NCBI Taxonomy" id="591445"/>
    <lineage>
        <taxon>Eukaryota</taxon>
        <taxon>Metazoa</taxon>
        <taxon>Ecdysozoa</taxon>
        <taxon>Nematoda</taxon>
        <taxon>Chromadorea</taxon>
        <taxon>Rhabditida</taxon>
        <taxon>Tylenchina</taxon>
        <taxon>Panagrolaimomorpha</taxon>
        <taxon>Panagrolaimoidea</taxon>
        <taxon>Panagrolaimidae</taxon>
        <taxon>Panagrolaimus</taxon>
    </lineage>
</organism>
<dbReference type="WBParaSite" id="ES5_v2.g13097.t1">
    <property type="protein sequence ID" value="ES5_v2.g13097.t1"/>
    <property type="gene ID" value="ES5_v2.g13097"/>
</dbReference>
<name>A0AC34F7G3_9BILA</name>
<protein>
    <submittedName>
        <fullName evidence="2">Uncharacterized protein</fullName>
    </submittedName>
</protein>
<sequence length="1068" mass="124002">MDNSRVHMIDYPGSDRCSCCIEKRIAAGVTGKHERTTTALSNMMSCTAEDCKCCSETRTIAKDPALSNSQMSMCVKVFMAHKYIVNVNEIDSSVIFFLYLNQASNVDFVAAVCKHVVLLENFVDYQSAYLLKRLKECVVDHLDNKIAICSLKSSFFRQLLVHLSVSKFSSWRRLKMIFEQIFDIGLKLIDPDQFTKDSLNHFPRNVKTCYIHLAAICAYRYSFSCLQRYYGTFAKVLRNGLKHQETATVSKDLFLGLALQAQIYSNHPIKKWFFNFCKNTFGSPVLIIRERATHYWLPDFARAYPKLLDKLCKSIKANFKNNELPPKKPVYYNSQKSWLPLEKYAYLMCTMGLYSNEFVEEMKQNIALFVCSRKEDLSVAAAEYYAKKFDEKSYQYSIAELYLIYSKLIAGFSNLGRHCKERFRRTKLLTFIKNATENWITPCINVYNPRREIAFDTLLVLYLQDHDARDFVGFFWENVGIEKRIKIMKLVEEKCGGLSMNRWEELLNDVENELDYYRLYTELRTLRPTNPYKFNHESDFTISALVNSIHDILKEVGSSSFGTTAKVPIIREKFIQEALAINNYASNLETEQIATMIMHDKFYGRLFVLLYKMIDRNFSAPDTFRAVIKAVYSIILRVEDKKVTDVGIEILKHACVRAVGFEHYNESLHRVFSNFFLEFKLFLVDPSLHVRAYSLFHVLHFFLQQLLHLPLLDNVMIFLIGTWTSDKYYVEEVSKTFFRNQICVIRCSKIVNFLMRTSSYDLRNYLCQISLEVCKRYYETPLLSYISRLAASMFQRMFPQAPIMLPLYEFLISHHSHSAMFDIFIDCFKKDPENEIALVFFGHFALVHQDHYRSHMKNAINEIKKACCKLYSSKRFTARGAGFHICYSFFGKQDELFQKYYKAYKSQPYTETEKPLKSLTINSKEEALEMMIAALKSHEPEKIRNAAFFKVTGKISEKENQKDFIVARICNLLLFGNHENPEIRFLASCASDCSSSGAKPINAAAYLINLLSELRKNGTLKEIIQEVEKLLSPHEAELNTLNPAFDNVILDFTLFMEKQIHAASLSSS</sequence>
<dbReference type="Proteomes" id="UP000887579">
    <property type="component" value="Unplaced"/>
</dbReference>